<gene>
    <name evidence="2" type="ORF">BCON_0107g00190</name>
</gene>
<name>A0A4Z1HYY7_9HELO</name>
<accession>A0A4Z1HYY7</accession>
<organism evidence="2 3">
    <name type="scientific">Botryotinia convoluta</name>
    <dbReference type="NCBI Taxonomy" id="54673"/>
    <lineage>
        <taxon>Eukaryota</taxon>
        <taxon>Fungi</taxon>
        <taxon>Dikarya</taxon>
        <taxon>Ascomycota</taxon>
        <taxon>Pezizomycotina</taxon>
        <taxon>Leotiomycetes</taxon>
        <taxon>Helotiales</taxon>
        <taxon>Sclerotiniaceae</taxon>
        <taxon>Botryotinia</taxon>
    </lineage>
</organism>
<dbReference type="OrthoDB" id="426293at2759"/>
<dbReference type="AlphaFoldDB" id="A0A4Z1HYY7"/>
<protein>
    <submittedName>
        <fullName evidence="2">Uncharacterized protein</fullName>
    </submittedName>
</protein>
<sequence length="104" mass="11627">MEPEGAANSGVVEPGQHWVCRQRPDDITSRTAQQTGSLSTLSLPQTPTESPSEWEKRTKRFKSTFGPKRGDGEPSEWWISMLSRDSALNDNQEDSTPNHTREAV</sequence>
<feature type="compositionally biased region" description="Polar residues" evidence="1">
    <location>
        <begin position="29"/>
        <end position="51"/>
    </location>
</feature>
<feature type="region of interest" description="Disordered" evidence="1">
    <location>
        <begin position="1"/>
        <end position="104"/>
    </location>
</feature>
<proteinExistence type="predicted"/>
<evidence type="ECO:0000256" key="1">
    <source>
        <dbReference type="SAM" id="MobiDB-lite"/>
    </source>
</evidence>
<reference evidence="2 3" key="1">
    <citation type="submission" date="2017-12" db="EMBL/GenBank/DDBJ databases">
        <title>Comparative genomics of Botrytis spp.</title>
        <authorList>
            <person name="Valero-Jimenez C.A."/>
            <person name="Tapia P."/>
            <person name="Veloso J."/>
            <person name="Silva-Moreno E."/>
            <person name="Staats M."/>
            <person name="Valdes J.H."/>
            <person name="Van Kan J.A.L."/>
        </authorList>
    </citation>
    <scope>NUCLEOTIDE SEQUENCE [LARGE SCALE GENOMIC DNA]</scope>
    <source>
        <strain evidence="2 3">MUCL11595</strain>
    </source>
</reference>
<comment type="caution">
    <text evidence="2">The sequence shown here is derived from an EMBL/GenBank/DDBJ whole genome shotgun (WGS) entry which is preliminary data.</text>
</comment>
<dbReference type="Proteomes" id="UP000297527">
    <property type="component" value="Unassembled WGS sequence"/>
</dbReference>
<keyword evidence="3" id="KW-1185">Reference proteome</keyword>
<dbReference type="EMBL" id="PQXN01000107">
    <property type="protein sequence ID" value="TGO54449.1"/>
    <property type="molecule type" value="Genomic_DNA"/>
</dbReference>
<evidence type="ECO:0000313" key="2">
    <source>
        <dbReference type="EMBL" id="TGO54449.1"/>
    </source>
</evidence>
<evidence type="ECO:0000313" key="3">
    <source>
        <dbReference type="Proteomes" id="UP000297527"/>
    </source>
</evidence>
<feature type="compositionally biased region" description="Polar residues" evidence="1">
    <location>
        <begin position="86"/>
        <end position="98"/>
    </location>
</feature>